<evidence type="ECO:0000256" key="3">
    <source>
        <dbReference type="ARBA" id="ARBA00023002"/>
    </source>
</evidence>
<keyword evidence="4" id="KW-1015">Disulfide bond</keyword>
<keyword evidence="2" id="KW-0732">Signal</keyword>
<dbReference type="PANTHER" id="PTHR13887:SF14">
    <property type="entry name" value="DISULFIDE BOND FORMATION PROTEIN D"/>
    <property type="match status" value="1"/>
</dbReference>
<feature type="transmembrane region" description="Helical" evidence="6">
    <location>
        <begin position="20"/>
        <end position="38"/>
    </location>
</feature>
<evidence type="ECO:0000313" key="9">
    <source>
        <dbReference type="Proteomes" id="UP000276770"/>
    </source>
</evidence>
<evidence type="ECO:0000256" key="6">
    <source>
        <dbReference type="SAM" id="Phobius"/>
    </source>
</evidence>
<keyword evidence="6" id="KW-0472">Membrane</keyword>
<evidence type="ECO:0000256" key="2">
    <source>
        <dbReference type="ARBA" id="ARBA00022729"/>
    </source>
</evidence>
<comment type="similarity">
    <text evidence="1">Belongs to the thioredoxin family. DsbA subfamily.</text>
</comment>
<evidence type="ECO:0000256" key="1">
    <source>
        <dbReference type="ARBA" id="ARBA00005791"/>
    </source>
</evidence>
<comment type="caution">
    <text evidence="8">The sequence shown here is derived from an EMBL/GenBank/DDBJ whole genome shotgun (WGS) entry which is preliminary data.</text>
</comment>
<dbReference type="AlphaFoldDB" id="A0A3L7JZN2"/>
<evidence type="ECO:0000259" key="7">
    <source>
        <dbReference type="Pfam" id="PF13462"/>
    </source>
</evidence>
<organism evidence="8 9">
    <name type="scientific">Falsibacillus albus</name>
    <dbReference type="NCBI Taxonomy" id="2478915"/>
    <lineage>
        <taxon>Bacteria</taxon>
        <taxon>Bacillati</taxon>
        <taxon>Bacillota</taxon>
        <taxon>Bacilli</taxon>
        <taxon>Bacillales</taxon>
        <taxon>Bacillaceae</taxon>
        <taxon>Falsibacillus</taxon>
    </lineage>
</organism>
<dbReference type="RefSeq" id="WP_121680090.1">
    <property type="nucleotide sequence ID" value="NZ_RCVZ01000004.1"/>
</dbReference>
<dbReference type="GO" id="GO:0016491">
    <property type="term" value="F:oxidoreductase activity"/>
    <property type="evidence" value="ECO:0007669"/>
    <property type="project" value="UniProtKB-KW"/>
</dbReference>
<keyword evidence="3" id="KW-0560">Oxidoreductase</keyword>
<dbReference type="EMBL" id="RCVZ01000004">
    <property type="protein sequence ID" value="RLQ96237.1"/>
    <property type="molecule type" value="Genomic_DNA"/>
</dbReference>
<sequence>MTKTKNHKERKKNSSSANLVFWVGGIVIICIIGFIVLGSRQQKEGTFDYKNEPFIGDKAAKVNIVEFGDYKCPVCKNFNQDFFPIIKKKFVDSGQAKFYFMNYAFINVDSKRAAKFAETVYKELGNDTFWKFHHLLYEKQPDDPKYEKMDYFTDSFLEKTLTEVASKKDAEKVMDAYNNSEALDYYDKDMNYVKKLKINSTPTIFVNGKQFTGRTLDDLTEMVNKAEKGS</sequence>
<dbReference type="InterPro" id="IPR012336">
    <property type="entry name" value="Thioredoxin-like_fold"/>
</dbReference>
<gene>
    <name evidence="8" type="ORF">D9X91_08095</name>
</gene>
<feature type="domain" description="Thioredoxin-like fold" evidence="7">
    <location>
        <begin position="50"/>
        <end position="224"/>
    </location>
</feature>
<dbReference type="Gene3D" id="3.40.30.10">
    <property type="entry name" value="Glutaredoxin"/>
    <property type="match status" value="1"/>
</dbReference>
<dbReference type="SUPFAM" id="SSF52833">
    <property type="entry name" value="Thioredoxin-like"/>
    <property type="match status" value="1"/>
</dbReference>
<dbReference type="PANTHER" id="PTHR13887">
    <property type="entry name" value="GLUTATHIONE S-TRANSFERASE KAPPA"/>
    <property type="match status" value="1"/>
</dbReference>
<dbReference type="Pfam" id="PF13462">
    <property type="entry name" value="Thioredoxin_4"/>
    <property type="match status" value="1"/>
</dbReference>
<keyword evidence="6" id="KW-1133">Transmembrane helix</keyword>
<dbReference type="Proteomes" id="UP000276770">
    <property type="component" value="Unassembled WGS sequence"/>
</dbReference>
<dbReference type="OrthoDB" id="117402at2"/>
<evidence type="ECO:0000256" key="5">
    <source>
        <dbReference type="ARBA" id="ARBA00023284"/>
    </source>
</evidence>
<accession>A0A3L7JZN2</accession>
<proteinExistence type="inferred from homology"/>
<reference evidence="8 9" key="1">
    <citation type="submission" date="2018-10" db="EMBL/GenBank/DDBJ databases">
        <title>Falsibacillus sp. genome draft.</title>
        <authorList>
            <person name="Shi S."/>
        </authorList>
    </citation>
    <scope>NUCLEOTIDE SEQUENCE [LARGE SCALE GENOMIC DNA]</scope>
    <source>
        <strain evidence="8 9">GY 10110</strain>
    </source>
</reference>
<evidence type="ECO:0000256" key="4">
    <source>
        <dbReference type="ARBA" id="ARBA00023157"/>
    </source>
</evidence>
<name>A0A3L7JZN2_9BACI</name>
<keyword evidence="9" id="KW-1185">Reference proteome</keyword>
<keyword evidence="6" id="KW-0812">Transmembrane</keyword>
<keyword evidence="5" id="KW-0676">Redox-active center</keyword>
<dbReference type="InterPro" id="IPR036249">
    <property type="entry name" value="Thioredoxin-like_sf"/>
</dbReference>
<evidence type="ECO:0000313" key="8">
    <source>
        <dbReference type="EMBL" id="RLQ96237.1"/>
    </source>
</evidence>
<protein>
    <submittedName>
        <fullName evidence="8">Thiol-disulfide oxidoreductase</fullName>
    </submittedName>
</protein>